<reference evidence="1 2" key="1">
    <citation type="submission" date="2014-04" db="EMBL/GenBank/DDBJ databases">
        <authorList>
            <consortium name="DOE Joint Genome Institute"/>
            <person name="Kuo A."/>
            <person name="Kohler A."/>
            <person name="Jargeat P."/>
            <person name="Nagy L.G."/>
            <person name="Floudas D."/>
            <person name="Copeland A."/>
            <person name="Barry K.W."/>
            <person name="Cichocki N."/>
            <person name="Veneault-Fourrey C."/>
            <person name="LaButti K."/>
            <person name="Lindquist E.A."/>
            <person name="Lipzen A."/>
            <person name="Lundell T."/>
            <person name="Morin E."/>
            <person name="Murat C."/>
            <person name="Sun H."/>
            <person name="Tunlid A."/>
            <person name="Henrissat B."/>
            <person name="Grigoriev I.V."/>
            <person name="Hibbett D.S."/>
            <person name="Martin F."/>
            <person name="Nordberg H.P."/>
            <person name="Cantor M.N."/>
            <person name="Hua S.X."/>
        </authorList>
    </citation>
    <scope>NUCLEOTIDE SEQUENCE [LARGE SCALE GENOMIC DNA]</scope>
    <source>
        <strain evidence="1 2">Ve08.2h10</strain>
    </source>
</reference>
<name>A0A0D0DEC8_9AGAM</name>
<dbReference type="Proteomes" id="UP000054538">
    <property type="component" value="Unassembled WGS sequence"/>
</dbReference>
<dbReference type="EMBL" id="KN826342">
    <property type="protein sequence ID" value="KIK79224.1"/>
    <property type="molecule type" value="Genomic_DNA"/>
</dbReference>
<evidence type="ECO:0000313" key="1">
    <source>
        <dbReference type="EMBL" id="KIK79224.1"/>
    </source>
</evidence>
<dbReference type="HOGENOM" id="CLU_3014849_0_0_1"/>
<gene>
    <name evidence="1" type="ORF">PAXRUDRAFT_834203</name>
</gene>
<sequence>MLVHVTVCISSVATSPPFILHHPSPNQHQVPCLILETPSVTTPTCPLSSPGTTALLPHTSQVGYNHFIES</sequence>
<protein>
    <submittedName>
        <fullName evidence="1">Uncharacterized protein</fullName>
    </submittedName>
</protein>
<evidence type="ECO:0000313" key="2">
    <source>
        <dbReference type="Proteomes" id="UP000054538"/>
    </source>
</evidence>
<organism evidence="1 2">
    <name type="scientific">Paxillus rubicundulus Ve08.2h10</name>
    <dbReference type="NCBI Taxonomy" id="930991"/>
    <lineage>
        <taxon>Eukaryota</taxon>
        <taxon>Fungi</taxon>
        <taxon>Dikarya</taxon>
        <taxon>Basidiomycota</taxon>
        <taxon>Agaricomycotina</taxon>
        <taxon>Agaricomycetes</taxon>
        <taxon>Agaricomycetidae</taxon>
        <taxon>Boletales</taxon>
        <taxon>Paxilineae</taxon>
        <taxon>Paxillaceae</taxon>
        <taxon>Paxillus</taxon>
    </lineage>
</organism>
<proteinExistence type="predicted"/>
<dbReference type="InParanoid" id="A0A0D0DEC8"/>
<reference evidence="2" key="2">
    <citation type="submission" date="2015-01" db="EMBL/GenBank/DDBJ databases">
        <title>Evolutionary Origins and Diversification of the Mycorrhizal Mutualists.</title>
        <authorList>
            <consortium name="DOE Joint Genome Institute"/>
            <consortium name="Mycorrhizal Genomics Consortium"/>
            <person name="Kohler A."/>
            <person name="Kuo A."/>
            <person name="Nagy L.G."/>
            <person name="Floudas D."/>
            <person name="Copeland A."/>
            <person name="Barry K.W."/>
            <person name="Cichocki N."/>
            <person name="Veneault-Fourrey C."/>
            <person name="LaButti K."/>
            <person name="Lindquist E.A."/>
            <person name="Lipzen A."/>
            <person name="Lundell T."/>
            <person name="Morin E."/>
            <person name="Murat C."/>
            <person name="Riley R."/>
            <person name="Ohm R."/>
            <person name="Sun H."/>
            <person name="Tunlid A."/>
            <person name="Henrissat B."/>
            <person name="Grigoriev I.V."/>
            <person name="Hibbett D.S."/>
            <person name="Martin F."/>
        </authorList>
    </citation>
    <scope>NUCLEOTIDE SEQUENCE [LARGE SCALE GENOMIC DNA]</scope>
    <source>
        <strain evidence="2">Ve08.2h10</strain>
    </source>
</reference>
<keyword evidence="2" id="KW-1185">Reference proteome</keyword>
<accession>A0A0D0DEC8</accession>
<dbReference type="AlphaFoldDB" id="A0A0D0DEC8"/>